<feature type="signal peptide" evidence="6">
    <location>
        <begin position="1"/>
        <end position="22"/>
    </location>
</feature>
<feature type="compositionally biased region" description="Basic and acidic residues" evidence="4">
    <location>
        <begin position="403"/>
        <end position="422"/>
    </location>
</feature>
<sequence length="734" mass="78556">MTLHRLLLALTLAAAVATTSSAQTLDECLALARQNAPAIKVADSDVSRAENAIREARAALAPTLRLGASYVQNNEAPKAVFPIPGSPSNTVVRTGSASLLDVRTDAQLTLYSGGRDGALVRAAESARSREARGREQVDADLVFRVSQAFYRVLASQRLEEAAQEALTTAEAHRRTSAARVRAGAAPRLDSLQAHVDLAQRTTAMVRAMEAIRLARVDLETAIGVPLDPAKPLVEPGIPALDTPADSVALEQGLDARPELKAYDEALRENAQRARAARAAKSPLVNLTATAEYLGPNRNDAYWELEEPGLKTYKLYAGVGVTMPILDGGLSGARVGALEAQGRGLLAQRKEADLTVRRDVSRALSNLRVALTVWRSDSSRVAAAREASRTAEAGYKGGTSTATDVRDAEAGSRDGRRGEERKLTMADGKRAGIPVAARVIVLLLVLSIASFLVWRRMTRTEGYAGGDIVTTGTIEAVHVQLAYKVGGRLASVPVAEGDNVQPGQLVGRIEAQDLDVQVQAARAALEASKAALAQARAGREKAARDLERQRELLRSDATTPQQMDAAKTADDVAAAQVRVGEAQVRQAESALAQAELQRSYAELRAPGSGQVSELIHRPGELVTMGTPVLTLAQLDTVKVRAAVDETRIGAVRPGDAVRVRVYTFDRKEFPGQVTDVQPAGDFATRKDWGAERRDIRTFTVVARVPNRERLLKDGMTADVTIVVSPEVQGMARNRQ</sequence>
<feature type="chain" id="PRO_5022000336" evidence="6">
    <location>
        <begin position="23"/>
        <end position="734"/>
    </location>
</feature>
<dbReference type="NCBIfam" id="TIGR01730">
    <property type="entry name" value="RND_mfp"/>
    <property type="match status" value="1"/>
</dbReference>
<evidence type="ECO:0000256" key="5">
    <source>
        <dbReference type="SAM" id="Phobius"/>
    </source>
</evidence>
<dbReference type="InterPro" id="IPR006143">
    <property type="entry name" value="RND_pump_MFP"/>
</dbReference>
<dbReference type="Pfam" id="PF25954">
    <property type="entry name" value="Beta-barrel_RND_2"/>
    <property type="match status" value="1"/>
</dbReference>
<evidence type="ECO:0000256" key="2">
    <source>
        <dbReference type="ARBA" id="ARBA00009477"/>
    </source>
</evidence>
<evidence type="ECO:0000256" key="6">
    <source>
        <dbReference type="SAM" id="SignalP"/>
    </source>
</evidence>
<feature type="domain" description="CusB-like beta-barrel" evidence="7">
    <location>
        <begin position="638"/>
        <end position="720"/>
    </location>
</feature>
<dbReference type="InterPro" id="IPR003423">
    <property type="entry name" value="OMP_efflux"/>
</dbReference>
<evidence type="ECO:0000256" key="3">
    <source>
        <dbReference type="SAM" id="Coils"/>
    </source>
</evidence>
<dbReference type="Pfam" id="PF02321">
    <property type="entry name" value="OEP"/>
    <property type="match status" value="2"/>
</dbReference>
<dbReference type="Gene3D" id="1.20.1600.10">
    <property type="entry name" value="Outer membrane efflux proteins (OEP)"/>
    <property type="match status" value="1"/>
</dbReference>
<dbReference type="InterPro" id="IPR058792">
    <property type="entry name" value="Beta-barrel_RND_2"/>
</dbReference>
<dbReference type="AlphaFoldDB" id="A0A538TQG3"/>
<evidence type="ECO:0000256" key="4">
    <source>
        <dbReference type="SAM" id="MobiDB-lite"/>
    </source>
</evidence>
<name>A0A538TQG3_UNCEI</name>
<evidence type="ECO:0000313" key="9">
    <source>
        <dbReference type="Proteomes" id="UP000317366"/>
    </source>
</evidence>
<dbReference type="Gene3D" id="2.40.50.100">
    <property type="match status" value="2"/>
</dbReference>
<comment type="caution">
    <text evidence="8">The sequence shown here is derived from an EMBL/GenBank/DDBJ whole genome shotgun (WGS) entry which is preliminary data.</text>
</comment>
<reference evidence="8 9" key="1">
    <citation type="journal article" date="2019" name="Nat. Microbiol.">
        <title>Mediterranean grassland soil C-N compound turnover is dependent on rainfall and depth, and is mediated by genomically divergent microorganisms.</title>
        <authorList>
            <person name="Diamond S."/>
            <person name="Andeer P.F."/>
            <person name="Li Z."/>
            <person name="Crits-Christoph A."/>
            <person name="Burstein D."/>
            <person name="Anantharaman K."/>
            <person name="Lane K.R."/>
            <person name="Thomas B.C."/>
            <person name="Pan C."/>
            <person name="Northen T.R."/>
            <person name="Banfield J.F."/>
        </authorList>
    </citation>
    <scope>NUCLEOTIDE SEQUENCE [LARGE SCALE GENOMIC DNA]</scope>
    <source>
        <strain evidence="8">WS_7</strain>
    </source>
</reference>
<dbReference type="PANTHER" id="PTHR30469">
    <property type="entry name" value="MULTIDRUG RESISTANCE PROTEIN MDTA"/>
    <property type="match status" value="1"/>
</dbReference>
<feature type="coiled-coil region" evidence="3">
    <location>
        <begin position="576"/>
        <end position="603"/>
    </location>
</feature>
<keyword evidence="5" id="KW-1133">Transmembrane helix</keyword>
<proteinExistence type="inferred from homology"/>
<dbReference type="Proteomes" id="UP000317366">
    <property type="component" value="Unassembled WGS sequence"/>
</dbReference>
<evidence type="ECO:0000313" key="8">
    <source>
        <dbReference type="EMBL" id="TMQ65873.1"/>
    </source>
</evidence>
<keyword evidence="5" id="KW-0472">Membrane</keyword>
<dbReference type="GO" id="GO:1990281">
    <property type="term" value="C:efflux pump complex"/>
    <property type="evidence" value="ECO:0007669"/>
    <property type="project" value="TreeGrafter"/>
</dbReference>
<feature type="region of interest" description="Disordered" evidence="4">
    <location>
        <begin position="389"/>
        <end position="422"/>
    </location>
</feature>
<dbReference type="SUPFAM" id="SSF56954">
    <property type="entry name" value="Outer membrane efflux proteins (OEP)"/>
    <property type="match status" value="1"/>
</dbReference>
<dbReference type="EMBL" id="VBOX01000013">
    <property type="protein sequence ID" value="TMQ65873.1"/>
    <property type="molecule type" value="Genomic_DNA"/>
</dbReference>
<protein>
    <submittedName>
        <fullName evidence="8">Efflux RND transporter periplasmic adaptor subunit</fullName>
    </submittedName>
</protein>
<evidence type="ECO:0000259" key="7">
    <source>
        <dbReference type="Pfam" id="PF25954"/>
    </source>
</evidence>
<keyword evidence="5" id="KW-0812">Transmembrane</keyword>
<dbReference type="GO" id="GO:0015562">
    <property type="term" value="F:efflux transmembrane transporter activity"/>
    <property type="evidence" value="ECO:0007669"/>
    <property type="project" value="InterPro"/>
</dbReference>
<dbReference type="SUPFAM" id="SSF111369">
    <property type="entry name" value="HlyD-like secretion proteins"/>
    <property type="match status" value="1"/>
</dbReference>
<dbReference type="Gene3D" id="2.40.30.170">
    <property type="match status" value="1"/>
</dbReference>
<gene>
    <name evidence="8" type="ORF">E6K77_01855</name>
</gene>
<evidence type="ECO:0000256" key="1">
    <source>
        <dbReference type="ARBA" id="ARBA00007613"/>
    </source>
</evidence>
<keyword evidence="3" id="KW-0175">Coiled coil</keyword>
<organism evidence="8 9">
    <name type="scientific">Eiseniibacteriota bacterium</name>
    <dbReference type="NCBI Taxonomy" id="2212470"/>
    <lineage>
        <taxon>Bacteria</taxon>
        <taxon>Candidatus Eiseniibacteriota</taxon>
    </lineage>
</organism>
<comment type="similarity">
    <text evidence="2">Belongs to the membrane fusion protein (MFP) (TC 8.A.1) family.</text>
</comment>
<comment type="similarity">
    <text evidence="1">Belongs to the outer membrane factor (OMF) (TC 1.B.17) family.</text>
</comment>
<accession>A0A538TQG3</accession>
<keyword evidence="6" id="KW-0732">Signal</keyword>
<feature type="transmembrane region" description="Helical" evidence="5">
    <location>
        <begin position="434"/>
        <end position="453"/>
    </location>
</feature>